<sequence>MRIAKFSSEVKTFKLLATLICFTFTFSFQAQELPPIQNFTTEDYGAQNQNWSISQSLDKYIYVANNLGLLEYNGAKWQSYESPNRTVLRSVKAVGNRIYTGCYMEFGYWERNPLGTLEYVSLSQKLDLNLIEDEQFWNIIALKDWIIFQSLNRIYIINALDLSVNVINSETELSKMIENNGTIYFQKKGLGLFKIVNGKESLISDNEILKNNSVVNVFQYLDKFLIQTQEHGFFVFTSEEIKQWDIPANDMLLETSVFSSLQLKDGTFVLGTISSGAIFMSSEGNINYKIDQDNGLINNTVLSVFQDVDENVWLGLDNGISFINMTSPYHIYKDDSGKLGTVYTSLAVGDVLYLGTNQGLFYKKRNDSGKFKFMDGTNGQVWILRNIDDKIFCGHNKGTMIIENDKVVNTIAEGIGTWDFKRIPNNNNLILQGNYNGLSVLEKINGSWSFRNKIEGIDVSVRFFEFSNDNLYINHELKGLYTLKLDDNFQKGVITKRIDHIYKGTGSNIIDYNGELIYVSSEGVFKQNNALEFVQDTTFTSLFYPFKQMTTLMEINGDNSMLWRFTDDNIAFVSSGSMSNISSLKLFPVSNSIKNVVTGFENISKISNNEFLVGRSNGYLVINEDVPLPQKDLEIAINNIEIHKIDESKIKLDPKVERTFKNKQNNISFEYSFANYGEIVENKYQYQLIGLSDNWSDWTDDSSQTFENLPFGSYTFNVRGRVGNNITNNIASYVFTIKRPLLLSNLAIALYILSIITLLLILHYYYRRHYKKQQLKVIENAKRELEVQELENSQELMSVRNEQLQQDIDNKNRELAISTMSIIKKNEFLNNIKEELKNANEAKGIAPIIKIIDKKLNNTDDWKFFEEAFNNADKDFLKKVKSKHASLTPNDLRLCAYLRLNLSSKEIAPLLNISPKSVEVKRYRLRKKMELSHETSLTNYILEL</sequence>
<name>A0ABW5ZPX6_9FLAO</name>
<feature type="transmembrane region" description="Helical" evidence="2">
    <location>
        <begin position="742"/>
        <end position="766"/>
    </location>
</feature>
<feature type="chain" id="PRO_5045969593" evidence="3">
    <location>
        <begin position="31"/>
        <end position="944"/>
    </location>
</feature>
<keyword evidence="2" id="KW-0472">Membrane</keyword>
<keyword evidence="1" id="KW-0175">Coiled coil</keyword>
<organism evidence="5 6">
    <name type="scientific">Psychroserpens luteus</name>
    <dbReference type="NCBI Taxonomy" id="1434066"/>
    <lineage>
        <taxon>Bacteria</taxon>
        <taxon>Pseudomonadati</taxon>
        <taxon>Bacteroidota</taxon>
        <taxon>Flavobacteriia</taxon>
        <taxon>Flavobacteriales</taxon>
        <taxon>Flavobacteriaceae</taxon>
        <taxon>Psychroserpens</taxon>
    </lineage>
</organism>
<feature type="signal peptide" evidence="3">
    <location>
        <begin position="1"/>
        <end position="30"/>
    </location>
</feature>
<keyword evidence="3" id="KW-0732">Signal</keyword>
<dbReference type="InterPro" id="IPR000792">
    <property type="entry name" value="Tscrpt_reg_LuxR_C"/>
</dbReference>
<evidence type="ECO:0000256" key="1">
    <source>
        <dbReference type="SAM" id="Coils"/>
    </source>
</evidence>
<evidence type="ECO:0000256" key="3">
    <source>
        <dbReference type="SAM" id="SignalP"/>
    </source>
</evidence>
<evidence type="ECO:0000313" key="6">
    <source>
        <dbReference type="Proteomes" id="UP001597548"/>
    </source>
</evidence>
<dbReference type="Gene3D" id="2.60.40.10">
    <property type="entry name" value="Immunoglobulins"/>
    <property type="match status" value="1"/>
</dbReference>
<keyword evidence="6" id="KW-1185">Reference proteome</keyword>
<dbReference type="Gene3D" id="1.10.10.10">
    <property type="entry name" value="Winged helix-like DNA-binding domain superfamily/Winged helix DNA-binding domain"/>
    <property type="match status" value="1"/>
</dbReference>
<accession>A0ABW5ZPX6</accession>
<dbReference type="InterPro" id="IPR036388">
    <property type="entry name" value="WH-like_DNA-bd_sf"/>
</dbReference>
<gene>
    <name evidence="5" type="ORF">ACFS29_02585</name>
</gene>
<evidence type="ECO:0000259" key="4">
    <source>
        <dbReference type="PROSITE" id="PS50043"/>
    </source>
</evidence>
<feature type="coiled-coil region" evidence="1">
    <location>
        <begin position="771"/>
        <end position="842"/>
    </location>
</feature>
<dbReference type="SUPFAM" id="SSF46894">
    <property type="entry name" value="C-terminal effector domain of the bipartite response regulators"/>
    <property type="match status" value="1"/>
</dbReference>
<dbReference type="InterPro" id="IPR011123">
    <property type="entry name" value="Y_Y_Y"/>
</dbReference>
<dbReference type="SMART" id="SM00421">
    <property type="entry name" value="HTH_LUXR"/>
    <property type="match status" value="1"/>
</dbReference>
<dbReference type="InterPro" id="IPR013783">
    <property type="entry name" value="Ig-like_fold"/>
</dbReference>
<dbReference type="InterPro" id="IPR015943">
    <property type="entry name" value="WD40/YVTN_repeat-like_dom_sf"/>
</dbReference>
<dbReference type="InterPro" id="IPR016032">
    <property type="entry name" value="Sig_transdc_resp-reg_C-effctor"/>
</dbReference>
<dbReference type="EMBL" id="JBHUOS010000001">
    <property type="protein sequence ID" value="MFD2914510.1"/>
    <property type="molecule type" value="Genomic_DNA"/>
</dbReference>
<dbReference type="PROSITE" id="PS50043">
    <property type="entry name" value="HTH_LUXR_2"/>
    <property type="match status" value="1"/>
</dbReference>
<comment type="caution">
    <text evidence="5">The sequence shown here is derived from an EMBL/GenBank/DDBJ whole genome shotgun (WGS) entry which is preliminary data.</text>
</comment>
<reference evidence="6" key="1">
    <citation type="journal article" date="2019" name="Int. J. Syst. Evol. Microbiol.">
        <title>The Global Catalogue of Microorganisms (GCM) 10K type strain sequencing project: providing services to taxonomists for standard genome sequencing and annotation.</title>
        <authorList>
            <consortium name="The Broad Institute Genomics Platform"/>
            <consortium name="The Broad Institute Genome Sequencing Center for Infectious Disease"/>
            <person name="Wu L."/>
            <person name="Ma J."/>
        </authorList>
    </citation>
    <scope>NUCLEOTIDE SEQUENCE [LARGE SCALE GENOMIC DNA]</scope>
    <source>
        <strain evidence="6">KCTC 32514</strain>
    </source>
</reference>
<evidence type="ECO:0000313" key="5">
    <source>
        <dbReference type="EMBL" id="MFD2914510.1"/>
    </source>
</evidence>
<dbReference type="Proteomes" id="UP001597548">
    <property type="component" value="Unassembled WGS sequence"/>
</dbReference>
<dbReference type="Pfam" id="PF00196">
    <property type="entry name" value="GerE"/>
    <property type="match status" value="1"/>
</dbReference>
<feature type="domain" description="HTH luxR-type" evidence="4">
    <location>
        <begin position="880"/>
        <end position="944"/>
    </location>
</feature>
<dbReference type="RefSeq" id="WP_194507805.1">
    <property type="nucleotide sequence ID" value="NZ_JADILU010000003.1"/>
</dbReference>
<dbReference type="Pfam" id="PF07495">
    <property type="entry name" value="Y_Y_Y"/>
    <property type="match status" value="1"/>
</dbReference>
<proteinExistence type="predicted"/>
<protein>
    <submittedName>
        <fullName evidence="5">Triple tyrosine motif-containing protein</fullName>
    </submittedName>
</protein>
<keyword evidence="2" id="KW-0812">Transmembrane</keyword>
<evidence type="ECO:0000256" key="2">
    <source>
        <dbReference type="SAM" id="Phobius"/>
    </source>
</evidence>
<keyword evidence="2" id="KW-1133">Transmembrane helix</keyword>
<dbReference type="Gene3D" id="2.130.10.10">
    <property type="entry name" value="YVTN repeat-like/Quinoprotein amine dehydrogenase"/>
    <property type="match status" value="1"/>
</dbReference>